<dbReference type="Proteomes" id="UP000019276">
    <property type="component" value="Unassembled WGS sequence"/>
</dbReference>
<keyword evidence="2" id="KW-1185">Reference proteome</keyword>
<reference evidence="1 2" key="1">
    <citation type="journal article" date="2014" name="Genome Announc.">
        <title>Draft Genome Sequence of the Agar-Degrading Bacterium Catenovulum sp. Strain DS-2, Isolated from Intestines of Haliotis diversicolor.</title>
        <authorList>
            <person name="Shan D."/>
            <person name="Li X."/>
            <person name="Gu Z."/>
            <person name="Wei G."/>
            <person name="Gao Z."/>
            <person name="Shao Z."/>
        </authorList>
    </citation>
    <scope>NUCLEOTIDE SEQUENCE [LARGE SCALE GENOMIC DNA]</scope>
    <source>
        <strain evidence="1 2">DS-2</strain>
    </source>
</reference>
<dbReference type="RefSeq" id="WP_035016739.1">
    <property type="nucleotide sequence ID" value="NZ_ARZY01000102.1"/>
</dbReference>
<evidence type="ECO:0000313" key="2">
    <source>
        <dbReference type="Proteomes" id="UP000019276"/>
    </source>
</evidence>
<organism evidence="1 2">
    <name type="scientific">Catenovulum agarivorans DS-2</name>
    <dbReference type="NCBI Taxonomy" id="1328313"/>
    <lineage>
        <taxon>Bacteria</taxon>
        <taxon>Pseudomonadati</taxon>
        <taxon>Pseudomonadota</taxon>
        <taxon>Gammaproteobacteria</taxon>
        <taxon>Alteromonadales</taxon>
        <taxon>Alteromonadaceae</taxon>
        <taxon>Catenovulum</taxon>
    </lineage>
</organism>
<dbReference type="OrthoDB" id="8774933at2"/>
<accession>W7Q5H1</accession>
<name>W7Q5H1_9ALTE</name>
<gene>
    <name evidence="1" type="ORF">DS2_19346</name>
</gene>
<protein>
    <submittedName>
        <fullName evidence="1">Uncharacterized protein</fullName>
    </submittedName>
</protein>
<evidence type="ECO:0000313" key="1">
    <source>
        <dbReference type="EMBL" id="EWH08049.1"/>
    </source>
</evidence>
<proteinExistence type="predicted"/>
<dbReference type="EMBL" id="ARZY01000102">
    <property type="protein sequence ID" value="EWH08049.1"/>
    <property type="molecule type" value="Genomic_DNA"/>
</dbReference>
<comment type="caution">
    <text evidence="1">The sequence shown here is derived from an EMBL/GenBank/DDBJ whole genome shotgun (WGS) entry which is preliminary data.</text>
</comment>
<dbReference type="eggNOG" id="ENOG5033C6K">
    <property type="taxonomic scope" value="Bacteria"/>
</dbReference>
<sequence length="181" mass="21451">MIYILLLLIILIWISCSIGFFKKLLMVFTKTEKDPLFTKLFSGDLDEHRNALNEIIELRDVGRLKSLSKHLKPISEASALILDSRIGHSDYFYDGRRYPHFAILKLDFVKSTEQCLCNLYTMASLYTPLKEERLGHIKVVEKTKLENGWPDYELCICCYCQQNYKAYYREHHGPWYKWEKI</sequence>
<dbReference type="AlphaFoldDB" id="W7Q5H1"/>